<reference evidence="2" key="1">
    <citation type="journal article" date="2022" name="Mol. Ecol. Resour.">
        <title>The genomes of chicory, endive, great burdock and yacon provide insights into Asteraceae palaeo-polyploidization history and plant inulin production.</title>
        <authorList>
            <person name="Fan W."/>
            <person name="Wang S."/>
            <person name="Wang H."/>
            <person name="Wang A."/>
            <person name="Jiang F."/>
            <person name="Liu H."/>
            <person name="Zhao H."/>
            <person name="Xu D."/>
            <person name="Zhang Y."/>
        </authorList>
    </citation>
    <scope>NUCLEOTIDE SEQUENCE [LARGE SCALE GENOMIC DNA]</scope>
    <source>
        <strain evidence="2">cv. Punajuju</strain>
    </source>
</reference>
<keyword evidence="2" id="KW-1185">Reference proteome</keyword>
<proteinExistence type="predicted"/>
<protein>
    <submittedName>
        <fullName evidence="1">Uncharacterized protein</fullName>
    </submittedName>
</protein>
<evidence type="ECO:0000313" key="1">
    <source>
        <dbReference type="EMBL" id="KAI3749290.1"/>
    </source>
</evidence>
<reference evidence="1 2" key="2">
    <citation type="journal article" date="2022" name="Mol. Ecol. Resour.">
        <title>The genomes of chicory, endive, great burdock and yacon provide insights into Asteraceae paleo-polyploidization history and plant inulin production.</title>
        <authorList>
            <person name="Fan W."/>
            <person name="Wang S."/>
            <person name="Wang H."/>
            <person name="Wang A."/>
            <person name="Jiang F."/>
            <person name="Liu H."/>
            <person name="Zhao H."/>
            <person name="Xu D."/>
            <person name="Zhang Y."/>
        </authorList>
    </citation>
    <scope>NUCLEOTIDE SEQUENCE [LARGE SCALE GENOMIC DNA]</scope>
    <source>
        <strain evidence="2">cv. Punajuju</strain>
        <tissue evidence="1">Leaves</tissue>
    </source>
</reference>
<organism evidence="1 2">
    <name type="scientific">Cichorium intybus</name>
    <name type="common">Chicory</name>
    <dbReference type="NCBI Taxonomy" id="13427"/>
    <lineage>
        <taxon>Eukaryota</taxon>
        <taxon>Viridiplantae</taxon>
        <taxon>Streptophyta</taxon>
        <taxon>Embryophyta</taxon>
        <taxon>Tracheophyta</taxon>
        <taxon>Spermatophyta</taxon>
        <taxon>Magnoliopsida</taxon>
        <taxon>eudicotyledons</taxon>
        <taxon>Gunneridae</taxon>
        <taxon>Pentapetalae</taxon>
        <taxon>asterids</taxon>
        <taxon>campanulids</taxon>
        <taxon>Asterales</taxon>
        <taxon>Asteraceae</taxon>
        <taxon>Cichorioideae</taxon>
        <taxon>Cichorieae</taxon>
        <taxon>Cichoriinae</taxon>
        <taxon>Cichorium</taxon>
    </lineage>
</organism>
<accession>A0ACB9DS86</accession>
<dbReference type="EMBL" id="CM042012">
    <property type="protein sequence ID" value="KAI3749290.1"/>
    <property type="molecule type" value="Genomic_DNA"/>
</dbReference>
<dbReference type="Proteomes" id="UP001055811">
    <property type="component" value="Linkage Group LG04"/>
</dbReference>
<name>A0ACB9DS86_CICIN</name>
<sequence>MTEREKDKREKKPEESVNKIVESCSEIEQEKDTEESKPSVEIVEETEQQIESQVESAENEVEDNVAIQSNDIQEEIFDGPSVKDVNEETVLDGGLKNNIEIQWSDIMALKATYPDDGPETLNIMLTRQPRFFKETNPQPRKHTLWQATPNFTGGQASVNRRHCLECPQGLLGKHYEKLIQCDPWT</sequence>
<comment type="caution">
    <text evidence="1">The sequence shown here is derived from an EMBL/GenBank/DDBJ whole genome shotgun (WGS) entry which is preliminary data.</text>
</comment>
<gene>
    <name evidence="1" type="ORF">L2E82_19897</name>
</gene>
<evidence type="ECO:0000313" key="2">
    <source>
        <dbReference type="Proteomes" id="UP001055811"/>
    </source>
</evidence>